<evidence type="ECO:0000256" key="1">
    <source>
        <dbReference type="SAM" id="MobiDB-lite"/>
    </source>
</evidence>
<evidence type="ECO:0000313" key="2">
    <source>
        <dbReference type="EMBL" id="VVE87662.1"/>
    </source>
</evidence>
<organism evidence="2 3">
    <name type="scientific">Pandoraea bronchicola</name>
    <dbReference type="NCBI Taxonomy" id="2508287"/>
    <lineage>
        <taxon>Bacteria</taxon>
        <taxon>Pseudomonadati</taxon>
        <taxon>Pseudomonadota</taxon>
        <taxon>Betaproteobacteria</taxon>
        <taxon>Burkholderiales</taxon>
        <taxon>Burkholderiaceae</taxon>
        <taxon>Pandoraea</taxon>
    </lineage>
</organism>
<dbReference type="Proteomes" id="UP000382040">
    <property type="component" value="Unassembled WGS sequence"/>
</dbReference>
<keyword evidence="3" id="KW-1185">Reference proteome</keyword>
<dbReference type="AlphaFoldDB" id="A0A5E5BR96"/>
<sequence length="185" mass="20049">MKSNLTEARRTAAQALAEEAVASGQQRGLSRSEVEEMLGLAGNPIGQVLSEYLRGETAPSLAGLLRLESRVAYLSQRRARRLQVIEIDPASCRFVESSWDESRGANVFFVSPSAPPHHFTVLGDLSAGLKSRDLLRRACEPEMALFAISADGEWLVPKYDPPGARRPSSGRSAAGKVPEIDRSGM</sequence>
<name>A0A5E5BR96_9BURK</name>
<protein>
    <submittedName>
        <fullName evidence="2">Uncharacterized protein</fullName>
    </submittedName>
</protein>
<feature type="region of interest" description="Disordered" evidence="1">
    <location>
        <begin position="159"/>
        <end position="185"/>
    </location>
</feature>
<dbReference type="EMBL" id="CABPST010000003">
    <property type="protein sequence ID" value="VVE87662.1"/>
    <property type="molecule type" value="Genomic_DNA"/>
</dbReference>
<proteinExistence type="predicted"/>
<evidence type="ECO:0000313" key="3">
    <source>
        <dbReference type="Proteomes" id="UP000382040"/>
    </source>
</evidence>
<dbReference type="RefSeq" id="WP_150559021.1">
    <property type="nucleotide sequence ID" value="NZ_CABPST010000003.1"/>
</dbReference>
<accession>A0A5E5BR96</accession>
<reference evidence="2 3" key="1">
    <citation type="submission" date="2019-08" db="EMBL/GenBank/DDBJ databases">
        <authorList>
            <person name="Peeters C."/>
        </authorList>
    </citation>
    <scope>NUCLEOTIDE SEQUENCE [LARGE SCALE GENOMIC DNA]</scope>
    <source>
        <strain evidence="2 3">LMG 20603</strain>
    </source>
</reference>
<gene>
    <name evidence="2" type="ORF">PBR20603_01599</name>
</gene>